<dbReference type="PANTHER" id="PTHR34618:SF3">
    <property type="entry name" value="GEGH 16 PROTEIN"/>
    <property type="match status" value="1"/>
</dbReference>
<comment type="caution">
    <text evidence="3">The sequence shown here is derived from an EMBL/GenBank/DDBJ whole genome shotgun (WGS) entry which is preliminary data.</text>
</comment>
<accession>A0A0F4ZGR6</accession>
<feature type="chain" id="PRO_5002482635" description="Gas1-like protein" evidence="2">
    <location>
        <begin position="20"/>
        <end position="381"/>
    </location>
</feature>
<dbReference type="OrthoDB" id="3241054at2759"/>
<gene>
    <name evidence="3" type="ORF">TD95_004063</name>
</gene>
<feature type="compositionally biased region" description="Basic and acidic residues" evidence="1">
    <location>
        <begin position="350"/>
        <end position="368"/>
    </location>
</feature>
<feature type="signal peptide" evidence="2">
    <location>
        <begin position="1"/>
        <end position="19"/>
    </location>
</feature>
<dbReference type="Proteomes" id="UP000033483">
    <property type="component" value="Unassembled WGS sequence"/>
</dbReference>
<keyword evidence="4" id="KW-1185">Reference proteome</keyword>
<proteinExistence type="predicted"/>
<evidence type="ECO:0008006" key="5">
    <source>
        <dbReference type="Google" id="ProtNLM"/>
    </source>
</evidence>
<dbReference type="Pfam" id="PF11327">
    <property type="entry name" value="Egh16-like"/>
    <property type="match status" value="1"/>
</dbReference>
<evidence type="ECO:0000256" key="1">
    <source>
        <dbReference type="SAM" id="MobiDB-lite"/>
    </source>
</evidence>
<sequence>MVHFTKATLVSTFASLANAHAVILAAQGPAGPPSVGFHVEASIARNCTGINPCQLDASLIRDAEIAANVVNECGRTELNGNIDVGESTENALSAKAVTQAKPGDKVTVTIHQVNSDGAGPYVCDMDMTGNTLGVSGQTPLEVENNVPGVNGFSQAKTQNFNITVTMPDNMNCTGASTGNVCTVRCRNNALAGPFGGCFPVQQVENSNVNSAKTIKTAVSVADVEELKLIATGDLPSAIEANKNAGLDGAVEDLAVISSLIATFPSTQFPQETPNPGGLVDSSATTTADAAQATDNNKNNGNKNNGNKNNNNNNNNNNNGNKNNANGNKNANGNNNAAAAAAAKAAAAKAATEKAAEERAGKNGRRDGQLRWARRSSTTEKL</sequence>
<evidence type="ECO:0000256" key="2">
    <source>
        <dbReference type="SAM" id="SignalP"/>
    </source>
</evidence>
<reference evidence="3 4" key="1">
    <citation type="submission" date="2015-03" db="EMBL/GenBank/DDBJ databases">
        <authorList>
            <person name="Radwan O."/>
            <person name="Al-Naeli F.A."/>
            <person name="Rendon G.A."/>
            <person name="Fields C."/>
        </authorList>
    </citation>
    <scope>NUCLEOTIDE SEQUENCE [LARGE SCALE GENOMIC DNA]</scope>
    <source>
        <strain evidence="3">CR-DP1</strain>
    </source>
</reference>
<evidence type="ECO:0000313" key="4">
    <source>
        <dbReference type="Proteomes" id="UP000033483"/>
    </source>
</evidence>
<protein>
    <recommendedName>
        <fullName evidence="5">Gas1-like protein</fullName>
    </recommendedName>
</protein>
<dbReference type="EMBL" id="LAEV01000843">
    <property type="protein sequence ID" value="KKA29410.1"/>
    <property type="molecule type" value="Genomic_DNA"/>
</dbReference>
<keyword evidence="2" id="KW-0732">Signal</keyword>
<dbReference type="PANTHER" id="PTHR34618">
    <property type="entry name" value="SURFACE PROTEIN MAS1, PUTATIVE-RELATED"/>
    <property type="match status" value="1"/>
</dbReference>
<organism evidence="3 4">
    <name type="scientific">Thielaviopsis punctulata</name>
    <dbReference type="NCBI Taxonomy" id="72032"/>
    <lineage>
        <taxon>Eukaryota</taxon>
        <taxon>Fungi</taxon>
        <taxon>Dikarya</taxon>
        <taxon>Ascomycota</taxon>
        <taxon>Pezizomycotina</taxon>
        <taxon>Sordariomycetes</taxon>
        <taxon>Hypocreomycetidae</taxon>
        <taxon>Microascales</taxon>
        <taxon>Ceratocystidaceae</taxon>
        <taxon>Thielaviopsis</taxon>
    </lineage>
</organism>
<name>A0A0F4ZGR6_9PEZI</name>
<dbReference type="InterPro" id="IPR021476">
    <property type="entry name" value="Egh16-like"/>
</dbReference>
<feature type="region of interest" description="Disordered" evidence="1">
    <location>
        <begin position="291"/>
        <end position="381"/>
    </location>
</feature>
<evidence type="ECO:0000313" key="3">
    <source>
        <dbReference type="EMBL" id="KKA29410.1"/>
    </source>
</evidence>
<feature type="compositionally biased region" description="Low complexity" evidence="1">
    <location>
        <begin position="291"/>
        <end position="349"/>
    </location>
</feature>
<dbReference type="AlphaFoldDB" id="A0A0F4ZGR6"/>